<feature type="region of interest" description="Disordered" evidence="1">
    <location>
        <begin position="1"/>
        <end position="57"/>
    </location>
</feature>
<organism evidence="2 3">
    <name type="scientific">Solihabitans fulvus</name>
    <dbReference type="NCBI Taxonomy" id="1892852"/>
    <lineage>
        <taxon>Bacteria</taxon>
        <taxon>Bacillati</taxon>
        <taxon>Actinomycetota</taxon>
        <taxon>Actinomycetes</taxon>
        <taxon>Pseudonocardiales</taxon>
        <taxon>Pseudonocardiaceae</taxon>
        <taxon>Solihabitans</taxon>
    </lineage>
</organism>
<sequence length="133" mass="15284">MVSIEGCSVARRSPQQKKALSYAKDRRNDYGENDKSSRKNIRRNKRTPNRADRHREHQVLVGATGPVAIDVAEQVETTLRAKKSVRLAAPWRKWRDAPLADVVAYKLRRRANLGMNDPADAETRIERIRRRLG</sequence>
<dbReference type="OrthoDB" id="8705804at2"/>
<gene>
    <name evidence="2" type="ORF">F0L68_35890</name>
</gene>
<reference evidence="2 3" key="2">
    <citation type="submission" date="2019-09" db="EMBL/GenBank/DDBJ databases">
        <authorList>
            <person name="Jin C."/>
        </authorList>
    </citation>
    <scope>NUCLEOTIDE SEQUENCE [LARGE SCALE GENOMIC DNA]</scope>
    <source>
        <strain evidence="2 3">AN110305</strain>
    </source>
</reference>
<protein>
    <submittedName>
        <fullName evidence="2">Uncharacterized protein</fullName>
    </submittedName>
</protein>
<proteinExistence type="predicted"/>
<keyword evidence="3" id="KW-1185">Reference proteome</keyword>
<dbReference type="EMBL" id="VUOB01000075">
    <property type="protein sequence ID" value="KAA2252425.1"/>
    <property type="molecule type" value="Genomic_DNA"/>
</dbReference>
<reference evidence="2 3" key="1">
    <citation type="submission" date="2019-09" db="EMBL/GenBank/DDBJ databases">
        <title>Goodfellowia gen. nov., a new genus of the Pseudonocardineae related to Actinoalloteichus, containing Goodfellowia coeruleoviolacea gen. nov., comb. nov. gen. nov., comb. nov.</title>
        <authorList>
            <person name="Labeda D."/>
        </authorList>
    </citation>
    <scope>NUCLEOTIDE SEQUENCE [LARGE SCALE GENOMIC DNA]</scope>
    <source>
        <strain evidence="2 3">AN110305</strain>
    </source>
</reference>
<feature type="compositionally biased region" description="Basic residues" evidence="1">
    <location>
        <begin position="38"/>
        <end position="48"/>
    </location>
</feature>
<dbReference type="AlphaFoldDB" id="A0A5B2WLW5"/>
<evidence type="ECO:0000313" key="3">
    <source>
        <dbReference type="Proteomes" id="UP000323454"/>
    </source>
</evidence>
<evidence type="ECO:0000256" key="1">
    <source>
        <dbReference type="SAM" id="MobiDB-lite"/>
    </source>
</evidence>
<dbReference type="RefSeq" id="WP_149854349.1">
    <property type="nucleotide sequence ID" value="NZ_VUOB01000075.1"/>
</dbReference>
<feature type="compositionally biased region" description="Basic and acidic residues" evidence="1">
    <location>
        <begin position="23"/>
        <end position="37"/>
    </location>
</feature>
<accession>A0A5B2WLW5</accession>
<name>A0A5B2WLW5_9PSEU</name>
<comment type="caution">
    <text evidence="2">The sequence shown here is derived from an EMBL/GenBank/DDBJ whole genome shotgun (WGS) entry which is preliminary data.</text>
</comment>
<evidence type="ECO:0000313" key="2">
    <source>
        <dbReference type="EMBL" id="KAA2252425.1"/>
    </source>
</evidence>
<dbReference type="Proteomes" id="UP000323454">
    <property type="component" value="Unassembled WGS sequence"/>
</dbReference>